<accession>A0ABW7XP42</accession>
<comment type="caution">
    <text evidence="2">The sequence shown here is derived from an EMBL/GenBank/DDBJ whole genome shotgun (WGS) entry which is preliminary data.</text>
</comment>
<gene>
    <name evidence="2" type="ORF">ACH47X_18920</name>
</gene>
<name>A0ABW7XP42_9MICO</name>
<evidence type="ECO:0000313" key="2">
    <source>
        <dbReference type="EMBL" id="MFI2488989.1"/>
    </source>
</evidence>
<organism evidence="2 3">
    <name type="scientific">Promicromonospora kroppenstedtii</name>
    <dbReference type="NCBI Taxonomy" id="440482"/>
    <lineage>
        <taxon>Bacteria</taxon>
        <taxon>Bacillati</taxon>
        <taxon>Actinomycetota</taxon>
        <taxon>Actinomycetes</taxon>
        <taxon>Micrococcales</taxon>
        <taxon>Promicromonosporaceae</taxon>
        <taxon>Promicromonospora</taxon>
    </lineage>
</organism>
<protein>
    <recommendedName>
        <fullName evidence="4">Secreted protein</fullName>
    </recommendedName>
</protein>
<sequence>MNPTRRLRPFLAGARRGSMSVLSVMFVALALVSVHVLCSVHLDRGHAGHGHGEVPAVVSAAPVPGTASEPLGDESHGCGDHHSTSAQCDPLRPSPVVSAVLPERTVQRTAPAAAYLDHRTADGVAAPVPPSLHALGISRT</sequence>
<dbReference type="EMBL" id="JBIRYI010000012">
    <property type="protein sequence ID" value="MFI2488989.1"/>
    <property type="molecule type" value="Genomic_DNA"/>
</dbReference>
<proteinExistence type="predicted"/>
<reference evidence="2 3" key="1">
    <citation type="submission" date="2024-10" db="EMBL/GenBank/DDBJ databases">
        <title>The Natural Products Discovery Center: Release of the First 8490 Sequenced Strains for Exploring Actinobacteria Biosynthetic Diversity.</title>
        <authorList>
            <person name="Kalkreuter E."/>
            <person name="Kautsar S.A."/>
            <person name="Yang D."/>
            <person name="Bader C.D."/>
            <person name="Teijaro C.N."/>
            <person name="Fluegel L."/>
            <person name="Davis C.M."/>
            <person name="Simpson J.R."/>
            <person name="Lauterbach L."/>
            <person name="Steele A.D."/>
            <person name="Gui C."/>
            <person name="Meng S."/>
            <person name="Li G."/>
            <person name="Viehrig K."/>
            <person name="Ye F."/>
            <person name="Su P."/>
            <person name="Kiefer A.F."/>
            <person name="Nichols A."/>
            <person name="Cepeda A.J."/>
            <person name="Yan W."/>
            <person name="Fan B."/>
            <person name="Jiang Y."/>
            <person name="Adhikari A."/>
            <person name="Zheng C.-J."/>
            <person name="Schuster L."/>
            <person name="Cowan T.M."/>
            <person name="Smanski M.J."/>
            <person name="Chevrette M.G."/>
            <person name="De Carvalho L.P.S."/>
            <person name="Shen B."/>
        </authorList>
    </citation>
    <scope>NUCLEOTIDE SEQUENCE [LARGE SCALE GENOMIC DNA]</scope>
    <source>
        <strain evidence="2 3">NPDC019481</strain>
    </source>
</reference>
<evidence type="ECO:0000313" key="3">
    <source>
        <dbReference type="Proteomes" id="UP001611580"/>
    </source>
</evidence>
<dbReference type="RefSeq" id="WP_397406071.1">
    <property type="nucleotide sequence ID" value="NZ_JBIRYI010000012.1"/>
</dbReference>
<evidence type="ECO:0008006" key="4">
    <source>
        <dbReference type="Google" id="ProtNLM"/>
    </source>
</evidence>
<keyword evidence="3" id="KW-1185">Reference proteome</keyword>
<dbReference type="Proteomes" id="UP001611580">
    <property type="component" value="Unassembled WGS sequence"/>
</dbReference>
<feature type="region of interest" description="Disordered" evidence="1">
    <location>
        <begin position="59"/>
        <end position="94"/>
    </location>
</feature>
<feature type="compositionally biased region" description="Basic and acidic residues" evidence="1">
    <location>
        <begin position="73"/>
        <end position="83"/>
    </location>
</feature>
<evidence type="ECO:0000256" key="1">
    <source>
        <dbReference type="SAM" id="MobiDB-lite"/>
    </source>
</evidence>